<dbReference type="EMBL" id="JBHTMM010000117">
    <property type="protein sequence ID" value="MFD1312386.1"/>
    <property type="molecule type" value="Genomic_DNA"/>
</dbReference>
<protein>
    <submittedName>
        <fullName evidence="2">Helix-turn-helix domain-containing protein</fullName>
    </submittedName>
</protein>
<dbReference type="Proteomes" id="UP001597058">
    <property type="component" value="Unassembled WGS sequence"/>
</dbReference>
<keyword evidence="3" id="KW-1185">Reference proteome</keyword>
<proteinExistence type="predicted"/>
<evidence type="ECO:0000313" key="3">
    <source>
        <dbReference type="Proteomes" id="UP001597058"/>
    </source>
</evidence>
<dbReference type="Pfam" id="PF19575">
    <property type="entry name" value="HTH_58"/>
    <property type="match status" value="1"/>
</dbReference>
<organism evidence="2 3">
    <name type="scientific">Streptomyces kaempferi</name>
    <dbReference type="NCBI Taxonomy" id="333725"/>
    <lineage>
        <taxon>Bacteria</taxon>
        <taxon>Bacillati</taxon>
        <taxon>Actinomycetota</taxon>
        <taxon>Actinomycetes</taxon>
        <taxon>Kitasatosporales</taxon>
        <taxon>Streptomycetaceae</taxon>
        <taxon>Streptomyces</taxon>
    </lineage>
</organism>
<accession>A0ABW3XU92</accession>
<dbReference type="RefSeq" id="WP_381240506.1">
    <property type="nucleotide sequence ID" value="NZ_JBHSKH010000081.1"/>
</dbReference>
<name>A0ABW3XU92_9ACTN</name>
<gene>
    <name evidence="2" type="ORF">ACFQ5X_42215</name>
</gene>
<reference evidence="3" key="1">
    <citation type="journal article" date="2019" name="Int. J. Syst. Evol. Microbiol.">
        <title>The Global Catalogue of Microorganisms (GCM) 10K type strain sequencing project: providing services to taxonomists for standard genome sequencing and annotation.</title>
        <authorList>
            <consortium name="The Broad Institute Genomics Platform"/>
            <consortium name="The Broad Institute Genome Sequencing Center for Infectious Disease"/>
            <person name="Wu L."/>
            <person name="Ma J."/>
        </authorList>
    </citation>
    <scope>NUCLEOTIDE SEQUENCE [LARGE SCALE GENOMIC DNA]</scope>
    <source>
        <strain evidence="3">CGMCC 4.7020</strain>
    </source>
</reference>
<dbReference type="InterPro" id="IPR045745">
    <property type="entry name" value="HTH_58_Actinobacteria-type"/>
</dbReference>
<sequence length="70" mass="7642">MSTTLVDRTPLRGPERDAAKQRAAELYALGAPIRSVAREIGRSYGCTRSLLIQAGVKLRDRGGYQRKPAA</sequence>
<evidence type="ECO:0000313" key="2">
    <source>
        <dbReference type="EMBL" id="MFD1312386.1"/>
    </source>
</evidence>
<evidence type="ECO:0000259" key="1">
    <source>
        <dbReference type="Pfam" id="PF19575"/>
    </source>
</evidence>
<feature type="domain" description="Helix-turn-helix" evidence="1">
    <location>
        <begin position="12"/>
        <end position="66"/>
    </location>
</feature>
<comment type="caution">
    <text evidence="2">The sequence shown here is derived from an EMBL/GenBank/DDBJ whole genome shotgun (WGS) entry which is preliminary data.</text>
</comment>